<protein>
    <submittedName>
        <fullName evidence="7">TauD/TfdA family dioxygenase</fullName>
    </submittedName>
</protein>
<dbReference type="InterPro" id="IPR003819">
    <property type="entry name" value="TauD/TfdA-like"/>
</dbReference>
<reference evidence="7" key="1">
    <citation type="submission" date="2021-02" db="EMBL/GenBank/DDBJ databases">
        <title>Draft genome sequence of Microbispora sp. RL4-1S isolated from rice leaves in Thailand.</title>
        <authorList>
            <person name="Muangham S."/>
            <person name="Duangmal K."/>
        </authorList>
    </citation>
    <scope>NUCLEOTIDE SEQUENCE</scope>
    <source>
        <strain evidence="7">RL4-1S</strain>
    </source>
</reference>
<keyword evidence="7" id="KW-0223">Dioxygenase</keyword>
<name>A0A940WR89_9ACTN</name>
<dbReference type="SUPFAM" id="SSF51197">
    <property type="entry name" value="Clavaminate synthase-like"/>
    <property type="match status" value="1"/>
</dbReference>
<dbReference type="EMBL" id="JAFCNB010000008">
    <property type="protein sequence ID" value="MBP2705519.1"/>
    <property type="molecule type" value="Genomic_DNA"/>
</dbReference>
<dbReference type="RefSeq" id="WP_210156800.1">
    <property type="nucleotide sequence ID" value="NZ_JAFCNB010000008.1"/>
</dbReference>
<comment type="similarity">
    <text evidence="1">Belongs to the clavaminate synthase family.</text>
</comment>
<dbReference type="GO" id="GO:0051213">
    <property type="term" value="F:dioxygenase activity"/>
    <property type="evidence" value="ECO:0007669"/>
    <property type="project" value="UniProtKB-KW"/>
</dbReference>
<dbReference type="InterPro" id="IPR042098">
    <property type="entry name" value="TauD-like_sf"/>
</dbReference>
<evidence type="ECO:0000313" key="8">
    <source>
        <dbReference type="Proteomes" id="UP000674234"/>
    </source>
</evidence>
<dbReference type="InterPro" id="IPR014503">
    <property type="entry name" value="Clavaminate_syn-like"/>
</dbReference>
<keyword evidence="8" id="KW-1185">Reference proteome</keyword>
<proteinExistence type="inferred from homology"/>
<feature type="domain" description="TauD/TfdA-like" evidence="6">
    <location>
        <begin position="128"/>
        <end position="309"/>
    </location>
</feature>
<dbReference type="Gene3D" id="3.60.130.10">
    <property type="entry name" value="Clavaminate synthase-like"/>
    <property type="match status" value="1"/>
</dbReference>
<dbReference type="PIRSF" id="PIRSF019543">
    <property type="entry name" value="Clavaminate_syn"/>
    <property type="match status" value="1"/>
</dbReference>
<dbReference type="GO" id="GO:0005506">
    <property type="term" value="F:iron ion binding"/>
    <property type="evidence" value="ECO:0007669"/>
    <property type="project" value="InterPro"/>
</dbReference>
<dbReference type="Proteomes" id="UP000674234">
    <property type="component" value="Unassembled WGS sequence"/>
</dbReference>
<keyword evidence="4 5" id="KW-0408">Iron</keyword>
<gene>
    <name evidence="7" type="ORF">JOL79_17035</name>
</gene>
<evidence type="ECO:0000313" key="7">
    <source>
        <dbReference type="EMBL" id="MBP2705519.1"/>
    </source>
</evidence>
<evidence type="ECO:0000256" key="4">
    <source>
        <dbReference type="ARBA" id="ARBA00023004"/>
    </source>
</evidence>
<evidence type="ECO:0000256" key="3">
    <source>
        <dbReference type="ARBA" id="ARBA00023002"/>
    </source>
</evidence>
<dbReference type="AlphaFoldDB" id="A0A940WR89"/>
<keyword evidence="3" id="KW-0560">Oxidoreductase</keyword>
<dbReference type="Pfam" id="PF02668">
    <property type="entry name" value="TauD"/>
    <property type="match status" value="1"/>
</dbReference>
<sequence length="334" mass="37754">MKPDYELSSAEHEELHAVLSGIEEHPYRDYSAFSKAVAEIVESGRVPAFFVDVCARIRAERESESATIHLVRNCPIDESVPELDHDDPVADRHLKKTTFVGEALLELSARLLGNPLLAYARNKGSFFTDVVAINRYSGMLTGYSDSELFFHNDRTAHAVRADYTSLLGLRCPDGELIYTGYIDGRALLRQLSAEEQEVLRRPLFVTHFDVFSKAHNKDLSLSETHPILENGASFRYLDTMTTVAPDAPPEAKDALIAMKNAVVRAERVRHRMRTRDLLLFANQDGLHSREKIEITDPDSARSRWLLKTYAFRDEETADRHADKWIDGVRGLVAD</sequence>
<feature type="binding site" evidence="5">
    <location>
        <position position="151"/>
    </location>
    <ligand>
        <name>Fe cation</name>
        <dbReference type="ChEBI" id="CHEBI:24875"/>
    </ligand>
</feature>
<comment type="caution">
    <text evidence="7">The sequence shown here is derived from an EMBL/GenBank/DDBJ whole genome shotgun (WGS) entry which is preliminary data.</text>
</comment>
<organism evidence="7 8">
    <name type="scientific">Microbispora oryzae</name>
    <dbReference type="NCBI Taxonomy" id="2806554"/>
    <lineage>
        <taxon>Bacteria</taxon>
        <taxon>Bacillati</taxon>
        <taxon>Actinomycetota</taxon>
        <taxon>Actinomycetes</taxon>
        <taxon>Streptosporangiales</taxon>
        <taxon>Streptosporangiaceae</taxon>
        <taxon>Microbispora</taxon>
    </lineage>
</organism>
<evidence type="ECO:0000256" key="5">
    <source>
        <dbReference type="PIRSR" id="PIRSR019543-2"/>
    </source>
</evidence>
<evidence type="ECO:0000256" key="2">
    <source>
        <dbReference type="ARBA" id="ARBA00022723"/>
    </source>
</evidence>
<accession>A0A940WR89</accession>
<evidence type="ECO:0000256" key="1">
    <source>
        <dbReference type="ARBA" id="ARBA00008425"/>
    </source>
</evidence>
<keyword evidence="2 5" id="KW-0479">Metal-binding</keyword>
<evidence type="ECO:0000259" key="6">
    <source>
        <dbReference type="Pfam" id="PF02668"/>
    </source>
</evidence>